<gene>
    <name evidence="2" type="ORF">H6F44_17175</name>
</gene>
<dbReference type="Gene3D" id="3.30.565.60">
    <property type="match status" value="1"/>
</dbReference>
<dbReference type="Pfam" id="PF13749">
    <property type="entry name" value="HATPase_c_4"/>
    <property type="match status" value="1"/>
</dbReference>
<dbReference type="InterPro" id="IPR038461">
    <property type="entry name" value="Schlafen_AlbA_2_dom_sf"/>
</dbReference>
<dbReference type="AlphaFoldDB" id="A0A926UV53"/>
<evidence type="ECO:0000313" key="2">
    <source>
        <dbReference type="EMBL" id="MBD2151841.1"/>
    </source>
</evidence>
<dbReference type="Pfam" id="PF04326">
    <property type="entry name" value="SLFN_AlbA_2"/>
    <property type="match status" value="1"/>
</dbReference>
<sequence>MIDSLILQERIKNTISLGESHFREFKSAFDGEIGNKKSGNVKKLCQYIGEALVAFANADGGDLLIGVEDNGEVTGVPHGEVEIKNMLSAHKTHIFANNTLPLLSAQRVELENKIVLFFSVDKGSVEIYQLPDGRCVRRKDKNTEPVKFEQIKFERQEVKSRQYDRQFVDGATVNDLDLSLLRSISDSYIKGLSVERYLQQIGLAEYGLNGLRLRMAALLLFAQDIQRWHPRSQVRILQVSGSELRSGENYNVISDETTTGNIFELLERSWEQLRPYLAYKTEFGSDAKFEQKYIYPELACREALINAIAHRDYSIQNGIDIFVFSNSLQIRSPGALLSTLTIKSLEKLENAHESRNASITRVLRENRYVRELGEGMQRMFDLMNQRELRQPILYSNGLWFSVTFSHESIFSPRQQEWLSLFQSFNLSPRQKRIVLLGMDNREISKKEIEHALNTKELRVYTDEITVLRNKKILEEIMTNPSAAKYAKSKNMPKDEVKRFKVRVP</sequence>
<proteinExistence type="predicted"/>
<evidence type="ECO:0000313" key="3">
    <source>
        <dbReference type="Proteomes" id="UP000631421"/>
    </source>
</evidence>
<dbReference type="EMBL" id="JACJPY010000069">
    <property type="protein sequence ID" value="MBD2151841.1"/>
    <property type="molecule type" value="Genomic_DNA"/>
</dbReference>
<dbReference type="InterPro" id="IPR007421">
    <property type="entry name" value="Schlafen_AlbA_2_dom"/>
</dbReference>
<keyword evidence="3" id="KW-1185">Reference proteome</keyword>
<dbReference type="PANTHER" id="PTHR30595">
    <property type="entry name" value="GLPR-RELATED TRANSCRIPTIONAL REPRESSOR"/>
    <property type="match status" value="1"/>
</dbReference>
<accession>A0A926UV53</accession>
<dbReference type="PANTHER" id="PTHR30595:SF6">
    <property type="entry name" value="SCHLAFEN ALBA-2 DOMAIN-CONTAINING PROTEIN"/>
    <property type="match status" value="1"/>
</dbReference>
<protein>
    <submittedName>
        <fullName evidence="2">DNA binding domain-containing protein</fullName>
    </submittedName>
</protein>
<dbReference type="InterPro" id="IPR038475">
    <property type="entry name" value="RecG_C_sf"/>
</dbReference>
<name>A0A926UV53_9CYAN</name>
<evidence type="ECO:0000259" key="1">
    <source>
        <dbReference type="Pfam" id="PF04326"/>
    </source>
</evidence>
<reference evidence="2 3" key="1">
    <citation type="journal article" date="2015" name="ISME J.">
        <title>Draft Genome Sequence of Streptomyces incarnatus NRRL8089, which Produces the Nucleoside Antibiotic Sinefungin.</title>
        <authorList>
            <person name="Oshima K."/>
            <person name="Hattori M."/>
            <person name="Shimizu H."/>
            <person name="Fukuda K."/>
            <person name="Nemoto M."/>
            <person name="Inagaki K."/>
            <person name="Tamura T."/>
        </authorList>
    </citation>
    <scope>NUCLEOTIDE SEQUENCE [LARGE SCALE GENOMIC DNA]</scope>
    <source>
        <strain evidence="2 3">FACHB-1277</strain>
    </source>
</reference>
<dbReference type="Gene3D" id="3.30.950.30">
    <property type="entry name" value="Schlafen, AAA domain"/>
    <property type="match status" value="1"/>
</dbReference>
<feature type="domain" description="Schlafen AlbA-2" evidence="1">
    <location>
        <begin position="19"/>
        <end position="146"/>
    </location>
</feature>
<organism evidence="2 3">
    <name type="scientific">Pseudanabaena cinerea FACHB-1277</name>
    <dbReference type="NCBI Taxonomy" id="2949581"/>
    <lineage>
        <taxon>Bacteria</taxon>
        <taxon>Bacillati</taxon>
        <taxon>Cyanobacteriota</taxon>
        <taxon>Cyanophyceae</taxon>
        <taxon>Pseudanabaenales</taxon>
        <taxon>Pseudanabaenaceae</taxon>
        <taxon>Pseudanabaena</taxon>
        <taxon>Pseudanabaena cinerea</taxon>
    </lineage>
</organism>
<dbReference type="Proteomes" id="UP000631421">
    <property type="component" value="Unassembled WGS sequence"/>
</dbReference>
<dbReference type="RefSeq" id="WP_190352258.1">
    <property type="nucleotide sequence ID" value="NZ_JACJPY010000069.1"/>
</dbReference>
<comment type="caution">
    <text evidence="2">The sequence shown here is derived from an EMBL/GenBank/DDBJ whole genome shotgun (WGS) entry which is preliminary data.</text>
</comment>